<sequence length="251" mass="27677">MIVSAAAPEFQRSVDLSRATVESRVLGEILKIDFAVLLKAIAPAMAPVDFGKEGISGKMRLAGAALRDHLGADGLRTLQTHVSDTVRGLAIYGLAVDLDTADIPAVLDTVRPFAADSHFGVREWAWLAVRPRLVRDLDQSIAALAPWTLERNPLLRRFAVEALRPRGVWCKAIAELRTAPERGLPLLQPMRAEPEKYPQDSVANWLNDAAKDRPDWVEDLCRSWLHHSDGARSTARIVARATRSFKVPLKA</sequence>
<evidence type="ECO:0000313" key="1">
    <source>
        <dbReference type="EMBL" id="PQV53752.1"/>
    </source>
</evidence>
<dbReference type="Proteomes" id="UP000238338">
    <property type="component" value="Unassembled WGS sequence"/>
</dbReference>
<proteinExistence type="predicted"/>
<gene>
    <name evidence="1" type="ORF">LX70_03759</name>
</gene>
<dbReference type="SUPFAM" id="SSF48371">
    <property type="entry name" value="ARM repeat"/>
    <property type="match status" value="1"/>
</dbReference>
<comment type="caution">
    <text evidence="1">The sequence shown here is derived from an EMBL/GenBank/DDBJ whole genome shotgun (WGS) entry which is preliminary data.</text>
</comment>
<dbReference type="AlphaFoldDB" id="A0A2S8RYY4"/>
<reference evidence="1 2" key="1">
    <citation type="submission" date="2018-02" db="EMBL/GenBank/DDBJ databases">
        <title>Genomic Encyclopedia of Archaeal and Bacterial Type Strains, Phase II (KMG-II): from individual species to whole genera.</title>
        <authorList>
            <person name="Goeker M."/>
        </authorList>
    </citation>
    <scope>NUCLEOTIDE SEQUENCE [LARGE SCALE GENOMIC DNA]</scope>
    <source>
        <strain evidence="1 2">DSM 18921</strain>
    </source>
</reference>
<keyword evidence="2" id="KW-1185">Reference proteome</keyword>
<evidence type="ECO:0008006" key="3">
    <source>
        <dbReference type="Google" id="ProtNLM"/>
    </source>
</evidence>
<name>A0A2S8RYY4_9RHOB</name>
<evidence type="ECO:0000313" key="2">
    <source>
        <dbReference type="Proteomes" id="UP000238338"/>
    </source>
</evidence>
<dbReference type="EMBL" id="PVEP01000012">
    <property type="protein sequence ID" value="PQV53752.1"/>
    <property type="molecule type" value="Genomic_DNA"/>
</dbReference>
<dbReference type="InterPro" id="IPR016024">
    <property type="entry name" value="ARM-type_fold"/>
</dbReference>
<protein>
    <recommendedName>
        <fullName evidence="3">3-methyladenine DNA glycosylase AlkC</fullName>
    </recommendedName>
</protein>
<accession>A0A2S8RYY4</accession>
<dbReference type="RefSeq" id="WP_211301753.1">
    <property type="nucleotide sequence ID" value="NZ_PVEP01000012.1"/>
</dbReference>
<organism evidence="1 2">
    <name type="scientific">Albidovulum denitrificans</name>
    <dbReference type="NCBI Taxonomy" id="404881"/>
    <lineage>
        <taxon>Bacteria</taxon>
        <taxon>Pseudomonadati</taxon>
        <taxon>Pseudomonadota</taxon>
        <taxon>Alphaproteobacteria</taxon>
        <taxon>Rhodobacterales</taxon>
        <taxon>Paracoccaceae</taxon>
        <taxon>Albidovulum</taxon>
    </lineage>
</organism>
<dbReference type="Gene3D" id="1.25.40.290">
    <property type="entry name" value="ARM repeat domains"/>
    <property type="match status" value="1"/>
</dbReference>